<accession>A0A6N3EB49</accession>
<evidence type="ECO:0000256" key="1">
    <source>
        <dbReference type="PIRSR" id="PIRSR605019-1"/>
    </source>
</evidence>
<feature type="binding site" evidence="1">
    <location>
        <position position="5"/>
    </location>
    <ligand>
        <name>Zn(2+)</name>
        <dbReference type="ChEBI" id="CHEBI:29105"/>
    </ligand>
</feature>
<dbReference type="SUPFAM" id="SSF48150">
    <property type="entry name" value="DNA-glycosylase"/>
    <property type="match status" value="1"/>
</dbReference>
<reference evidence="2" key="1">
    <citation type="submission" date="2019-11" db="EMBL/GenBank/DDBJ databases">
        <authorList>
            <person name="Feng L."/>
        </authorList>
    </citation>
    <scope>NUCLEOTIDE SEQUENCE</scope>
    <source>
        <strain evidence="2">SparasanguinisLFYP13</strain>
    </source>
</reference>
<dbReference type="AlphaFoldDB" id="A0A6N3EB49"/>
<name>A0A6N3EB49_STRPA</name>
<dbReference type="Pfam" id="PF03352">
    <property type="entry name" value="Adenine_glyco"/>
    <property type="match status" value="1"/>
</dbReference>
<keyword evidence="1" id="KW-0862">Zinc</keyword>
<keyword evidence="1" id="KW-0479">Metal-binding</keyword>
<dbReference type="InterPro" id="IPR005019">
    <property type="entry name" value="Adenine_glyco"/>
</dbReference>
<dbReference type="GO" id="GO:0006284">
    <property type="term" value="P:base-excision repair"/>
    <property type="evidence" value="ECO:0007669"/>
    <property type="project" value="InterPro"/>
</dbReference>
<protein>
    <submittedName>
        <fullName evidence="2">DNA-3-methyladenine glycosylase 1</fullName>
        <ecNumber evidence="2">3.2.2.20</ecNumber>
    </submittedName>
</protein>
<dbReference type="InterPro" id="IPR052891">
    <property type="entry name" value="DNA-3mA_glycosylase"/>
</dbReference>
<dbReference type="Gene3D" id="1.10.340.30">
    <property type="entry name" value="Hypothetical protein, domain 2"/>
    <property type="match status" value="1"/>
</dbReference>
<dbReference type="EC" id="3.2.2.20" evidence="2"/>
<dbReference type="InterPro" id="IPR011257">
    <property type="entry name" value="DNA_glycosylase"/>
</dbReference>
<dbReference type="RefSeq" id="WP_156672508.1">
    <property type="nucleotide sequence ID" value="NZ_CACRUC010000020.1"/>
</dbReference>
<proteinExistence type="predicted"/>
<keyword evidence="2" id="KW-0326">Glycosidase</keyword>
<feature type="binding site" evidence="1">
    <location>
        <position position="177"/>
    </location>
    <ligand>
        <name>Zn(2+)</name>
        <dbReference type="ChEBI" id="CHEBI:29105"/>
    </ligand>
</feature>
<evidence type="ECO:0000313" key="2">
    <source>
        <dbReference type="EMBL" id="VYU36998.1"/>
    </source>
</evidence>
<feature type="binding site" evidence="1">
    <location>
        <position position="181"/>
    </location>
    <ligand>
        <name>Zn(2+)</name>
        <dbReference type="ChEBI" id="CHEBI:29105"/>
    </ligand>
</feature>
<dbReference type="PANTHER" id="PTHR30037:SF4">
    <property type="entry name" value="DNA-3-METHYLADENINE GLYCOSYLASE I"/>
    <property type="match status" value="1"/>
</dbReference>
<dbReference type="GO" id="GO:0008725">
    <property type="term" value="F:DNA-3-methyladenine glycosylase activity"/>
    <property type="evidence" value="ECO:0007669"/>
    <property type="project" value="UniProtKB-EC"/>
</dbReference>
<dbReference type="PANTHER" id="PTHR30037">
    <property type="entry name" value="DNA-3-METHYLADENINE GLYCOSYLASE 1"/>
    <property type="match status" value="1"/>
</dbReference>
<feature type="binding site" evidence="1">
    <location>
        <position position="19"/>
    </location>
    <ligand>
        <name>Zn(2+)</name>
        <dbReference type="ChEBI" id="CHEBI:29105"/>
    </ligand>
</feature>
<keyword evidence="2" id="KW-0378">Hydrolase</keyword>
<sequence>MPKRCGWVKMSNPLYVAYHDEEWGRPLHDDQALFELLCMETYQAGLSWETVLNKRQAFRESFHGYHLQAVAEMSDEELETLLDNPAIIRNRAKIFATRANAQAFLQVQAAFGSFDAYLWSFVGFKTIDNEITNYKEAPAKTELSETMSKALKKQGFKFVGPVCVYSFLEAAGLINDHEKDCDFNSHKNTV</sequence>
<dbReference type="GO" id="GO:0046872">
    <property type="term" value="F:metal ion binding"/>
    <property type="evidence" value="ECO:0007669"/>
    <property type="project" value="UniProtKB-KW"/>
</dbReference>
<organism evidence="2">
    <name type="scientific">Streptococcus parasanguinis</name>
    <dbReference type="NCBI Taxonomy" id="1318"/>
    <lineage>
        <taxon>Bacteria</taxon>
        <taxon>Bacillati</taxon>
        <taxon>Bacillota</taxon>
        <taxon>Bacilli</taxon>
        <taxon>Lactobacillales</taxon>
        <taxon>Streptococcaceae</taxon>
        <taxon>Streptococcus</taxon>
    </lineage>
</organism>
<gene>
    <name evidence="2" type="primary">tag</name>
    <name evidence="2" type="ORF">SPLFYP13_01674</name>
</gene>
<dbReference type="EMBL" id="CACRUC010000020">
    <property type="protein sequence ID" value="VYU36998.1"/>
    <property type="molecule type" value="Genomic_DNA"/>
</dbReference>